<keyword evidence="1" id="KW-0347">Helicase</keyword>
<dbReference type="InterPro" id="IPR010285">
    <property type="entry name" value="DNA_helicase_pif1-like_DEAD"/>
</dbReference>
<reference evidence="5 6" key="1">
    <citation type="submission" date="2022-01" db="EMBL/GenBank/DDBJ databases">
        <title>A chromosomal length assembly of Cordylochernes scorpioides.</title>
        <authorList>
            <person name="Zeh D."/>
            <person name="Zeh J."/>
        </authorList>
    </citation>
    <scope>NUCLEOTIDE SEQUENCE [LARGE SCALE GENOMIC DNA]</scope>
    <source>
        <strain evidence="5">IN4F17</strain>
        <tissue evidence="5">Whole Body</tissue>
    </source>
</reference>
<dbReference type="PANTHER" id="PTHR10492:SF57">
    <property type="entry name" value="ATP-DEPENDENT DNA HELICASE"/>
    <property type="match status" value="1"/>
</dbReference>
<keyword evidence="2" id="KW-0175">Coiled coil</keyword>
<evidence type="ECO:0000256" key="3">
    <source>
        <dbReference type="SAM" id="MobiDB-lite"/>
    </source>
</evidence>
<keyword evidence="6" id="KW-1185">Reference proteome</keyword>
<comment type="similarity">
    <text evidence="1">Belongs to the helicase family.</text>
</comment>
<keyword evidence="1" id="KW-0227">DNA damage</keyword>
<evidence type="ECO:0000259" key="4">
    <source>
        <dbReference type="Pfam" id="PF05970"/>
    </source>
</evidence>
<feature type="region of interest" description="Disordered" evidence="3">
    <location>
        <begin position="229"/>
        <end position="278"/>
    </location>
</feature>
<dbReference type="Proteomes" id="UP001235939">
    <property type="component" value="Chromosome 08"/>
</dbReference>
<feature type="compositionally biased region" description="Polar residues" evidence="3">
    <location>
        <begin position="234"/>
        <end position="250"/>
    </location>
</feature>
<gene>
    <name evidence="5" type="ORF">LAZ67_8002211</name>
</gene>
<dbReference type="EMBL" id="CP092870">
    <property type="protein sequence ID" value="UYV71214.1"/>
    <property type="molecule type" value="Genomic_DNA"/>
</dbReference>
<dbReference type="SUPFAM" id="SSF52540">
    <property type="entry name" value="P-loop containing nucleoside triphosphate hydrolases"/>
    <property type="match status" value="1"/>
</dbReference>
<feature type="coiled-coil region" evidence="2">
    <location>
        <begin position="153"/>
        <end position="180"/>
    </location>
</feature>
<accession>A0ABY6KRH8</accession>
<comment type="catalytic activity">
    <reaction evidence="1">
        <text>ATP + H2O = ADP + phosphate + H(+)</text>
        <dbReference type="Rhea" id="RHEA:13065"/>
        <dbReference type="ChEBI" id="CHEBI:15377"/>
        <dbReference type="ChEBI" id="CHEBI:15378"/>
        <dbReference type="ChEBI" id="CHEBI:30616"/>
        <dbReference type="ChEBI" id="CHEBI:43474"/>
        <dbReference type="ChEBI" id="CHEBI:456216"/>
        <dbReference type="EC" id="5.6.2.3"/>
    </reaction>
</comment>
<evidence type="ECO:0000256" key="1">
    <source>
        <dbReference type="RuleBase" id="RU363044"/>
    </source>
</evidence>
<sequence>MENTESLTVISAWKIFTMLDCVKHIALSYTAIKQTTFNSCWKKLWPNVVKNEHSISTLNEYSQIVQMAHSLSGEGFDDFTDGDIAELMADKELSEDDLVNLVCESESDKSDEEELVPVTFTAKVIREGLALGRKLGNHFMQNDTNVERASRFKRDINRCLAQYEEVYKDLTKNSKQLLITDFITISLTIHEYDMNKNMDIFSNLIIIFDMPRKRSAIGVRTPAARRMAARAARGQSSRTLENPQQSQARLQSDRLRHRVQRASETPQQSQTRQEADRLRHFRQRASTWADMLNAAFHYNPALNYEQFTFLQIGHMDKQCLHCTAFKYNGERPGMCCSAGKVRIPDLPEPPEALRTLLDGSFPHSAEFMQRVRHNNNAGGLYFLDAPGGTGKTFLINLLLTKVRSTGDIALSTASTGIAATLLHGGRTAHSTFKLPLDLTRDEVPVCNLNADSAMVEVLRQCKFIVWDECTMAYRHALEAVDITLKDCRQDQRPMGGVVLLLAGDFRQILPIIPRGTIADELHACLKASPLWSFVERLTLLTNMRAVNSGDPNSLLFSQFLLQLGSGQLNDTDGNVNFSNELVNTVVTPSLA</sequence>
<keyword evidence="1" id="KW-0378">Hydrolase</keyword>
<dbReference type="Pfam" id="PF05970">
    <property type="entry name" value="PIF1"/>
    <property type="match status" value="1"/>
</dbReference>
<evidence type="ECO:0000256" key="2">
    <source>
        <dbReference type="SAM" id="Coils"/>
    </source>
</evidence>
<protein>
    <recommendedName>
        <fullName evidence="1">ATP-dependent DNA helicase</fullName>
        <ecNumber evidence="1">5.6.2.3</ecNumber>
    </recommendedName>
</protein>
<evidence type="ECO:0000313" key="5">
    <source>
        <dbReference type="EMBL" id="UYV71214.1"/>
    </source>
</evidence>
<keyword evidence="1" id="KW-0547">Nucleotide-binding</keyword>
<feature type="domain" description="DNA helicase Pif1-like DEAD-box helicase" evidence="4">
    <location>
        <begin position="374"/>
        <end position="572"/>
    </location>
</feature>
<dbReference type="InterPro" id="IPR027417">
    <property type="entry name" value="P-loop_NTPase"/>
</dbReference>
<proteinExistence type="inferred from homology"/>
<evidence type="ECO:0000313" key="6">
    <source>
        <dbReference type="Proteomes" id="UP001235939"/>
    </source>
</evidence>
<keyword evidence="1" id="KW-0233">DNA recombination</keyword>
<dbReference type="PANTHER" id="PTHR10492">
    <property type="match status" value="1"/>
</dbReference>
<comment type="cofactor">
    <cofactor evidence="1">
        <name>Mg(2+)</name>
        <dbReference type="ChEBI" id="CHEBI:18420"/>
    </cofactor>
</comment>
<dbReference type="EC" id="5.6.2.3" evidence="1"/>
<keyword evidence="1" id="KW-0067">ATP-binding</keyword>
<organism evidence="5 6">
    <name type="scientific">Cordylochernes scorpioides</name>
    <dbReference type="NCBI Taxonomy" id="51811"/>
    <lineage>
        <taxon>Eukaryota</taxon>
        <taxon>Metazoa</taxon>
        <taxon>Ecdysozoa</taxon>
        <taxon>Arthropoda</taxon>
        <taxon>Chelicerata</taxon>
        <taxon>Arachnida</taxon>
        <taxon>Pseudoscorpiones</taxon>
        <taxon>Cheliferoidea</taxon>
        <taxon>Chernetidae</taxon>
        <taxon>Cordylochernes</taxon>
    </lineage>
</organism>
<dbReference type="Gene3D" id="3.40.50.300">
    <property type="entry name" value="P-loop containing nucleotide triphosphate hydrolases"/>
    <property type="match status" value="1"/>
</dbReference>
<feature type="compositionally biased region" description="Polar residues" evidence="3">
    <location>
        <begin position="262"/>
        <end position="272"/>
    </location>
</feature>
<keyword evidence="1" id="KW-0234">DNA repair</keyword>
<name>A0ABY6KRH8_9ARAC</name>